<protein>
    <submittedName>
        <fullName evidence="1">Uncharacterized protein</fullName>
    </submittedName>
</protein>
<accession>A0ABU1S3T1</accession>
<evidence type="ECO:0000313" key="1">
    <source>
        <dbReference type="EMBL" id="MDR6845665.1"/>
    </source>
</evidence>
<keyword evidence="2" id="KW-1185">Reference proteome</keyword>
<reference evidence="1 2" key="1">
    <citation type="submission" date="2023-07" db="EMBL/GenBank/DDBJ databases">
        <title>Sorghum-associated microbial communities from plants grown in Nebraska, USA.</title>
        <authorList>
            <person name="Schachtman D."/>
        </authorList>
    </citation>
    <scope>NUCLEOTIDE SEQUENCE [LARGE SCALE GENOMIC DNA]</scope>
    <source>
        <strain evidence="1 2">BE124</strain>
    </source>
</reference>
<comment type="caution">
    <text evidence="1">The sequence shown here is derived from an EMBL/GenBank/DDBJ whole genome shotgun (WGS) entry which is preliminary data.</text>
</comment>
<dbReference type="RefSeq" id="WP_310007166.1">
    <property type="nucleotide sequence ID" value="NZ_JAVDTX010000005.1"/>
</dbReference>
<dbReference type="EMBL" id="JAVDTX010000005">
    <property type="protein sequence ID" value="MDR6845665.1"/>
    <property type="molecule type" value="Genomic_DNA"/>
</dbReference>
<name>A0ABU1S3T1_9FLAO</name>
<evidence type="ECO:0000313" key="2">
    <source>
        <dbReference type="Proteomes" id="UP001261871"/>
    </source>
</evidence>
<proteinExistence type="predicted"/>
<dbReference type="Proteomes" id="UP001261871">
    <property type="component" value="Unassembled WGS sequence"/>
</dbReference>
<organism evidence="1 2">
    <name type="scientific">Flavobacterium granuli</name>
    <dbReference type="NCBI Taxonomy" id="280093"/>
    <lineage>
        <taxon>Bacteria</taxon>
        <taxon>Pseudomonadati</taxon>
        <taxon>Bacteroidota</taxon>
        <taxon>Flavobacteriia</taxon>
        <taxon>Flavobacteriales</taxon>
        <taxon>Flavobacteriaceae</taxon>
        <taxon>Flavobacterium</taxon>
    </lineage>
</organism>
<gene>
    <name evidence="1" type="ORF">J2W95_002375</name>
</gene>
<sequence>MSTTGSKQNSKFELFKTIKKRNIILFPDKGGHSDWPEKASELNEIGFKITFSELIEQINFGNGFDWEDFYLNI</sequence>